<dbReference type="AlphaFoldDB" id="A0A9Q1H2T8"/>
<organism evidence="9 10">
    <name type="scientific">Holothuria leucospilota</name>
    <name type="common">Black long sea cucumber</name>
    <name type="synonym">Mertensiothuria leucospilota</name>
    <dbReference type="NCBI Taxonomy" id="206669"/>
    <lineage>
        <taxon>Eukaryota</taxon>
        <taxon>Metazoa</taxon>
        <taxon>Echinodermata</taxon>
        <taxon>Eleutherozoa</taxon>
        <taxon>Echinozoa</taxon>
        <taxon>Holothuroidea</taxon>
        <taxon>Aspidochirotacea</taxon>
        <taxon>Aspidochirotida</taxon>
        <taxon>Holothuriidae</taxon>
        <taxon>Holothuria</taxon>
    </lineage>
</organism>
<dbReference type="Proteomes" id="UP001152320">
    <property type="component" value="Chromosome 13"/>
</dbReference>
<dbReference type="OrthoDB" id="1058301at2759"/>
<name>A0A9Q1H2T8_HOLLE</name>
<dbReference type="EMBL" id="JAIZAY010000013">
    <property type="protein sequence ID" value="KAJ8030450.1"/>
    <property type="molecule type" value="Genomic_DNA"/>
</dbReference>
<keyword evidence="10" id="KW-1185">Reference proteome</keyword>
<feature type="transmembrane region" description="Helical" evidence="7">
    <location>
        <begin position="548"/>
        <end position="568"/>
    </location>
</feature>
<dbReference type="GO" id="GO:0008081">
    <property type="term" value="F:phosphoric diester hydrolase activity"/>
    <property type="evidence" value="ECO:0007669"/>
    <property type="project" value="InterPro"/>
</dbReference>
<evidence type="ECO:0000313" key="9">
    <source>
        <dbReference type="EMBL" id="KAJ8030450.1"/>
    </source>
</evidence>
<evidence type="ECO:0000256" key="6">
    <source>
        <dbReference type="ARBA" id="ARBA00023180"/>
    </source>
</evidence>
<feature type="transmembrane region" description="Helical" evidence="7">
    <location>
        <begin position="41"/>
        <end position="61"/>
    </location>
</feature>
<dbReference type="SUPFAM" id="SSF51695">
    <property type="entry name" value="PLC-like phosphodiesterases"/>
    <property type="match status" value="1"/>
</dbReference>
<reference evidence="9" key="1">
    <citation type="submission" date="2021-10" db="EMBL/GenBank/DDBJ databases">
        <title>Tropical sea cucumber genome reveals ecological adaptation and Cuvierian tubules defense mechanism.</title>
        <authorList>
            <person name="Chen T."/>
        </authorList>
    </citation>
    <scope>NUCLEOTIDE SEQUENCE</scope>
    <source>
        <strain evidence="9">Nanhai2018</strain>
        <tissue evidence="9">Muscle</tissue>
    </source>
</reference>
<comment type="subcellular location">
    <subcellularLocation>
        <location evidence="1">Membrane</location>
        <topology evidence="1">Multi-pass membrane protein</topology>
    </subcellularLocation>
</comment>
<dbReference type="InterPro" id="IPR030395">
    <property type="entry name" value="GP_PDE_dom"/>
</dbReference>
<evidence type="ECO:0000256" key="3">
    <source>
        <dbReference type="ARBA" id="ARBA00022801"/>
    </source>
</evidence>
<evidence type="ECO:0000256" key="5">
    <source>
        <dbReference type="ARBA" id="ARBA00023136"/>
    </source>
</evidence>
<dbReference type="InterPro" id="IPR017946">
    <property type="entry name" value="PLC-like_Pdiesterase_TIM-brl"/>
</dbReference>
<keyword evidence="5 7" id="KW-0472">Membrane</keyword>
<protein>
    <submittedName>
        <fullName evidence="9">Glycerophosphodiester phosphodiesterase domain-containing protein 4</fullName>
    </submittedName>
</protein>
<dbReference type="PANTHER" id="PTHR23344:SF50">
    <property type="entry name" value="GP-PDE DOMAIN-CONTAINING PROTEIN"/>
    <property type="match status" value="1"/>
</dbReference>
<keyword evidence="6" id="KW-0325">Glycoprotein</keyword>
<dbReference type="Pfam" id="PF03009">
    <property type="entry name" value="GDPD"/>
    <property type="match status" value="1"/>
</dbReference>
<dbReference type="Gene3D" id="3.20.20.190">
    <property type="entry name" value="Phosphatidylinositol (PI) phosphodiesterase"/>
    <property type="match status" value="1"/>
</dbReference>
<dbReference type="PANTHER" id="PTHR23344">
    <property type="entry name" value="GLYCEROPHOSPHORYL DIESTER PHOSPHODIESTERASE"/>
    <property type="match status" value="1"/>
</dbReference>
<evidence type="ECO:0000313" key="10">
    <source>
        <dbReference type="Proteomes" id="UP001152320"/>
    </source>
</evidence>
<proteinExistence type="predicted"/>
<evidence type="ECO:0000256" key="1">
    <source>
        <dbReference type="ARBA" id="ARBA00004141"/>
    </source>
</evidence>
<comment type="caution">
    <text evidence="9">The sequence shown here is derived from an EMBL/GenBank/DDBJ whole genome shotgun (WGS) entry which is preliminary data.</text>
</comment>
<dbReference type="GO" id="GO:0006629">
    <property type="term" value="P:lipid metabolic process"/>
    <property type="evidence" value="ECO:0007669"/>
    <property type="project" value="InterPro"/>
</dbReference>
<gene>
    <name evidence="9" type="ORF">HOLleu_26885</name>
</gene>
<feature type="transmembrane region" description="Helical" evidence="7">
    <location>
        <begin position="260"/>
        <end position="278"/>
    </location>
</feature>
<dbReference type="GO" id="GO:0016020">
    <property type="term" value="C:membrane"/>
    <property type="evidence" value="ECO:0007669"/>
    <property type="project" value="UniProtKB-SubCell"/>
</dbReference>
<dbReference type="PROSITE" id="PS51257">
    <property type="entry name" value="PROKAR_LIPOPROTEIN"/>
    <property type="match status" value="1"/>
</dbReference>
<feature type="transmembrane region" description="Helical" evidence="7">
    <location>
        <begin position="157"/>
        <end position="181"/>
    </location>
</feature>
<evidence type="ECO:0000256" key="4">
    <source>
        <dbReference type="ARBA" id="ARBA00022989"/>
    </source>
</evidence>
<evidence type="ECO:0000256" key="2">
    <source>
        <dbReference type="ARBA" id="ARBA00022692"/>
    </source>
</evidence>
<evidence type="ECO:0000259" key="8">
    <source>
        <dbReference type="PROSITE" id="PS51704"/>
    </source>
</evidence>
<feature type="transmembrane region" description="Helical" evidence="7">
    <location>
        <begin position="124"/>
        <end position="151"/>
    </location>
</feature>
<feature type="transmembrane region" description="Helical" evidence="7">
    <location>
        <begin position="91"/>
        <end position="112"/>
    </location>
</feature>
<sequence>MPSLRIAKMGYRRCLSGCVTGLYGCRCKQNERGHTKISERIWFIFLIFSVLLTFCNMYLWLVSTNEEGLLYIGFWNKYGLDLKWHFMFRTASYALFGYPFALLIFAALHMIVKEYLHLNIVHKVLLVLVDLITATILTLSLFYTHFLWHFIPLSVKFFGPFLHLIAVVVMTLCSWFVAGAFGTLERKEQYLDVVYQEEFGTLLPQEKDLTQDKSFTKPLRQRIQDELISPNQVIEFFLPKEKKVSEGKHSRVKRSKTRDICVWYYLLLLTLYLTPLLIKSPCIVDQKKLSDKPKLFAHKGAEHLAPENTMIAFQRAVNDCNVYGLESDVRISLDGVHFCLHDDTFERTTNIKDVSPGRIHTKAEEFSSADLGVLDAGSWFLERDPFGTVQELTDEQRELYASQKIPLMTDLLDIAKKYRLNVLFDLRAPPEGHPHENDFVECTKEKIKENGFEESDMDIWKAPDGPHYVVYIKKFDPRNLVNVYNNISFESIRENKEKGISTNVWTINKRWVFSLFWCGQTFSVTTSYCRDLKDMDDPSWQLTNTHYLIMWIMYDVVSFIWVTIFLVCQIRRKRKRLLSAATDNVSGRVATFEIQE</sequence>
<keyword evidence="4 7" id="KW-1133">Transmembrane helix</keyword>
<dbReference type="PROSITE" id="PS51704">
    <property type="entry name" value="GP_PDE"/>
    <property type="match status" value="1"/>
</dbReference>
<accession>A0A9Q1H2T8</accession>
<keyword evidence="3" id="KW-0378">Hydrolase</keyword>
<keyword evidence="2 7" id="KW-0812">Transmembrane</keyword>
<feature type="domain" description="GP-PDE" evidence="8">
    <location>
        <begin position="293"/>
        <end position="589"/>
    </location>
</feature>
<evidence type="ECO:0000256" key="7">
    <source>
        <dbReference type="SAM" id="Phobius"/>
    </source>
</evidence>